<evidence type="ECO:0000313" key="2">
    <source>
        <dbReference type="Proteomes" id="UP000571084"/>
    </source>
</evidence>
<protein>
    <submittedName>
        <fullName evidence="1">Uncharacterized protein</fullName>
    </submittedName>
</protein>
<comment type="caution">
    <text evidence="1">The sequence shown here is derived from an EMBL/GenBank/DDBJ whole genome shotgun (WGS) entry which is preliminary data.</text>
</comment>
<gene>
    <name evidence="1" type="ORF">HNR39_002670</name>
</gene>
<dbReference type="EMBL" id="JACHHQ010000005">
    <property type="protein sequence ID" value="MBB5200828.1"/>
    <property type="molecule type" value="Genomic_DNA"/>
</dbReference>
<dbReference type="Proteomes" id="UP000571084">
    <property type="component" value="Unassembled WGS sequence"/>
</dbReference>
<keyword evidence="2" id="KW-1185">Reference proteome</keyword>
<reference evidence="1 2" key="1">
    <citation type="submission" date="2020-08" db="EMBL/GenBank/DDBJ databases">
        <title>Genomic Encyclopedia of Type Strains, Phase IV (KMG-IV): sequencing the most valuable type-strain genomes for metagenomic binning, comparative biology and taxonomic classification.</title>
        <authorList>
            <person name="Goeker M."/>
        </authorList>
    </citation>
    <scope>NUCLEOTIDE SEQUENCE [LARGE SCALE GENOMIC DNA]</scope>
    <source>
        <strain evidence="1 2">DSM 23240</strain>
    </source>
</reference>
<sequence length="217" mass="24852">MMNIEQERKEFESAMEADLMPLGYEHPFYMKRSYGDKDYIHGVMQHQWEGWQRHAALSQPQGEPVMYQYSYPNQPGVWRSMHADQRDMALEQGCEVRELFTSPPAQPQAPYPVSDYARGQWWLEELEGIWVSQTATHDQKRAAHIALEFAKAVFDVYEYAPPAPAQPVRPVPLSEAQIMTIRASISPCDGWDGDDWDCALTAAVEKHHGILATQEAK</sequence>
<dbReference type="RefSeq" id="WP_168055724.1">
    <property type="nucleotide sequence ID" value="NZ_JAAOZT010000007.1"/>
</dbReference>
<accession>A0A840RUT3</accession>
<organism evidence="1 2">
    <name type="scientific">Glaciimonas immobilis</name>
    <dbReference type="NCBI Taxonomy" id="728004"/>
    <lineage>
        <taxon>Bacteria</taxon>
        <taxon>Pseudomonadati</taxon>
        <taxon>Pseudomonadota</taxon>
        <taxon>Betaproteobacteria</taxon>
        <taxon>Burkholderiales</taxon>
        <taxon>Oxalobacteraceae</taxon>
        <taxon>Glaciimonas</taxon>
    </lineage>
</organism>
<dbReference type="AlphaFoldDB" id="A0A840RUT3"/>
<name>A0A840RUT3_9BURK</name>
<evidence type="ECO:0000313" key="1">
    <source>
        <dbReference type="EMBL" id="MBB5200828.1"/>
    </source>
</evidence>
<proteinExistence type="predicted"/>